<gene>
    <name evidence="2" type="ORF">TCM_030075</name>
</gene>
<dbReference type="EMBL" id="CM001884">
    <property type="protein sequence ID" value="EOY28532.1"/>
    <property type="molecule type" value="Genomic_DNA"/>
</dbReference>
<reference evidence="2 3" key="1">
    <citation type="journal article" date="2013" name="Genome Biol.">
        <title>The genome sequence of the most widely cultivated cacao type and its use to identify candidate genes regulating pod color.</title>
        <authorList>
            <person name="Motamayor J.C."/>
            <person name="Mockaitis K."/>
            <person name="Schmutz J."/>
            <person name="Haiminen N."/>
            <person name="Iii D.L."/>
            <person name="Cornejo O."/>
            <person name="Findley S.D."/>
            <person name="Zheng P."/>
            <person name="Utro F."/>
            <person name="Royaert S."/>
            <person name="Saski C."/>
            <person name="Jenkins J."/>
            <person name="Podicheti R."/>
            <person name="Zhao M."/>
            <person name="Scheffler B.E."/>
            <person name="Stack J.C."/>
            <person name="Feltus F.A."/>
            <person name="Mustiga G.M."/>
            <person name="Amores F."/>
            <person name="Phillips W."/>
            <person name="Marelli J.P."/>
            <person name="May G.D."/>
            <person name="Shapiro H."/>
            <person name="Ma J."/>
            <person name="Bustamante C.D."/>
            <person name="Schnell R.J."/>
            <person name="Main D."/>
            <person name="Gilbert D."/>
            <person name="Parida L."/>
            <person name="Kuhn D.N."/>
        </authorList>
    </citation>
    <scope>NUCLEOTIDE SEQUENCE [LARGE SCALE GENOMIC DNA]</scope>
    <source>
        <strain evidence="3">cv. Matina 1-6</strain>
    </source>
</reference>
<dbReference type="InParanoid" id="A0A061GH88"/>
<evidence type="ECO:0000313" key="2">
    <source>
        <dbReference type="EMBL" id="EOY28532.1"/>
    </source>
</evidence>
<dbReference type="Proteomes" id="UP000026915">
    <property type="component" value="Chromosome 6"/>
</dbReference>
<dbReference type="HOGENOM" id="CLU_2487934_0_0_1"/>
<organism evidence="2 3">
    <name type="scientific">Theobroma cacao</name>
    <name type="common">Cacao</name>
    <name type="synonym">Cocoa</name>
    <dbReference type="NCBI Taxonomy" id="3641"/>
    <lineage>
        <taxon>Eukaryota</taxon>
        <taxon>Viridiplantae</taxon>
        <taxon>Streptophyta</taxon>
        <taxon>Embryophyta</taxon>
        <taxon>Tracheophyta</taxon>
        <taxon>Spermatophyta</taxon>
        <taxon>Magnoliopsida</taxon>
        <taxon>eudicotyledons</taxon>
        <taxon>Gunneridae</taxon>
        <taxon>Pentapetalae</taxon>
        <taxon>rosids</taxon>
        <taxon>malvids</taxon>
        <taxon>Malvales</taxon>
        <taxon>Malvaceae</taxon>
        <taxon>Byttnerioideae</taxon>
        <taxon>Theobroma</taxon>
    </lineage>
</organism>
<accession>A0A061GH88</accession>
<dbReference type="AlphaFoldDB" id="A0A061GH88"/>
<name>A0A061GH88_THECC</name>
<proteinExistence type="predicted"/>
<protein>
    <submittedName>
        <fullName evidence="2">Uncharacterized protein</fullName>
    </submittedName>
</protein>
<keyword evidence="1" id="KW-0812">Transmembrane</keyword>
<keyword evidence="3" id="KW-1185">Reference proteome</keyword>
<sequence length="87" mass="10128">MRMYFSLKFQLFHHVVSNNIFTASTINNDITNLPLGCAPCIKYVVTKPTFIFSHHGSVKVTTNNKSFSMVSRNFFYLFVIILIIDWF</sequence>
<evidence type="ECO:0000256" key="1">
    <source>
        <dbReference type="SAM" id="Phobius"/>
    </source>
</evidence>
<evidence type="ECO:0000313" key="3">
    <source>
        <dbReference type="Proteomes" id="UP000026915"/>
    </source>
</evidence>
<keyword evidence="1" id="KW-0472">Membrane</keyword>
<keyword evidence="1" id="KW-1133">Transmembrane helix</keyword>
<dbReference type="Gramene" id="EOY28532">
    <property type="protein sequence ID" value="EOY28532"/>
    <property type="gene ID" value="TCM_030075"/>
</dbReference>
<feature type="transmembrane region" description="Helical" evidence="1">
    <location>
        <begin position="69"/>
        <end position="86"/>
    </location>
</feature>